<evidence type="ECO:0000256" key="1">
    <source>
        <dbReference type="ARBA" id="ARBA00023002"/>
    </source>
</evidence>
<dbReference type="GO" id="GO:0051287">
    <property type="term" value="F:NAD binding"/>
    <property type="evidence" value="ECO:0007669"/>
    <property type="project" value="InterPro"/>
</dbReference>
<sequence length="317" mass="35082">MPRRPNLLFVDRPHHSFLTGAQKLGFSITEAYQQPLESLMPELAQAFGIIMRSRFNVSQPFLSHCPQLRFIARMGIGLEHIDLNAAAEAGVRILNSPEGSRDTVAEQVIGMILGLLNHIGKADREIRNGIWDRKRNLGYELRHRTVGIIGFGNIGTAVAARLSSFGCRVLAYDKYKKGFGGRLAAEVSLEQLQEEADVVTLHIPYDASNHYFAGEAFFQGFQKPFFLINAARGLVLDTAALADAMKAGQVMGAGLDVLEYEEQAFNELDLNALPEPFQYLRQSPFVLMTPHTGGHSHEVMEAHAQVLLRKIAAAFPL</sequence>
<keyword evidence="1 2" id="KW-0560">Oxidoreductase</keyword>
<dbReference type="Pfam" id="PF00389">
    <property type="entry name" value="2-Hacid_dh"/>
    <property type="match status" value="1"/>
</dbReference>
<dbReference type="RefSeq" id="WP_147167865.1">
    <property type="nucleotide sequence ID" value="NZ_VOOR01000024.1"/>
</dbReference>
<feature type="domain" description="D-isomer specific 2-hydroxyacid dehydrogenase NAD-binding" evidence="4">
    <location>
        <begin position="109"/>
        <end position="293"/>
    </location>
</feature>
<dbReference type="Proteomes" id="UP000321580">
    <property type="component" value="Unassembled WGS sequence"/>
</dbReference>
<evidence type="ECO:0000313" key="5">
    <source>
        <dbReference type="EMBL" id="TXB62763.1"/>
    </source>
</evidence>
<dbReference type="Gene3D" id="3.40.50.720">
    <property type="entry name" value="NAD(P)-binding Rossmann-like Domain"/>
    <property type="match status" value="2"/>
</dbReference>
<dbReference type="AlphaFoldDB" id="A0A5C6RKJ3"/>
<accession>A0A5C6RKJ3</accession>
<dbReference type="GO" id="GO:0016616">
    <property type="term" value="F:oxidoreductase activity, acting on the CH-OH group of donors, NAD or NADP as acceptor"/>
    <property type="evidence" value="ECO:0007669"/>
    <property type="project" value="InterPro"/>
</dbReference>
<dbReference type="SUPFAM" id="SSF51735">
    <property type="entry name" value="NAD(P)-binding Rossmann-fold domains"/>
    <property type="match status" value="1"/>
</dbReference>
<dbReference type="InterPro" id="IPR036291">
    <property type="entry name" value="NAD(P)-bd_dom_sf"/>
</dbReference>
<dbReference type="PROSITE" id="PS00065">
    <property type="entry name" value="D_2_HYDROXYACID_DH_1"/>
    <property type="match status" value="1"/>
</dbReference>
<feature type="domain" description="D-isomer specific 2-hydroxyacid dehydrogenase catalytic" evidence="3">
    <location>
        <begin position="32"/>
        <end position="314"/>
    </location>
</feature>
<protein>
    <submittedName>
        <fullName evidence="5">Hydroxyacid dehydrogenase</fullName>
    </submittedName>
</protein>
<evidence type="ECO:0000259" key="3">
    <source>
        <dbReference type="Pfam" id="PF00389"/>
    </source>
</evidence>
<evidence type="ECO:0000256" key="2">
    <source>
        <dbReference type="RuleBase" id="RU003719"/>
    </source>
</evidence>
<dbReference type="InterPro" id="IPR050223">
    <property type="entry name" value="D-isomer_2-hydroxyacid_DH"/>
</dbReference>
<evidence type="ECO:0000259" key="4">
    <source>
        <dbReference type="Pfam" id="PF02826"/>
    </source>
</evidence>
<name>A0A5C6RKJ3_9BACT</name>
<dbReference type="Pfam" id="PF02826">
    <property type="entry name" value="2-Hacid_dh_C"/>
    <property type="match status" value="1"/>
</dbReference>
<comment type="caution">
    <text evidence="5">The sequence shown here is derived from an EMBL/GenBank/DDBJ whole genome shotgun (WGS) entry which is preliminary data.</text>
</comment>
<keyword evidence="6" id="KW-1185">Reference proteome</keyword>
<proteinExistence type="inferred from homology"/>
<dbReference type="OrthoDB" id="9777288at2"/>
<comment type="similarity">
    <text evidence="2">Belongs to the D-isomer specific 2-hydroxyacid dehydrogenase family.</text>
</comment>
<dbReference type="InterPro" id="IPR006139">
    <property type="entry name" value="D-isomer_2_OHA_DH_cat_dom"/>
</dbReference>
<dbReference type="InterPro" id="IPR029752">
    <property type="entry name" value="D-isomer_DH_CS1"/>
</dbReference>
<gene>
    <name evidence="5" type="ORF">FRY97_12435</name>
</gene>
<dbReference type="EMBL" id="VOOR01000024">
    <property type="protein sequence ID" value="TXB62763.1"/>
    <property type="molecule type" value="Genomic_DNA"/>
</dbReference>
<evidence type="ECO:0000313" key="6">
    <source>
        <dbReference type="Proteomes" id="UP000321580"/>
    </source>
</evidence>
<dbReference type="PANTHER" id="PTHR10996">
    <property type="entry name" value="2-HYDROXYACID DEHYDROGENASE-RELATED"/>
    <property type="match status" value="1"/>
</dbReference>
<dbReference type="SUPFAM" id="SSF52283">
    <property type="entry name" value="Formate/glycerate dehydrogenase catalytic domain-like"/>
    <property type="match status" value="1"/>
</dbReference>
<dbReference type="InterPro" id="IPR006140">
    <property type="entry name" value="D-isomer_DH_NAD-bd"/>
</dbReference>
<organism evidence="5 6">
    <name type="scientific">Phaeodactylibacter luteus</name>
    <dbReference type="NCBI Taxonomy" id="1564516"/>
    <lineage>
        <taxon>Bacteria</taxon>
        <taxon>Pseudomonadati</taxon>
        <taxon>Bacteroidota</taxon>
        <taxon>Saprospiria</taxon>
        <taxon>Saprospirales</taxon>
        <taxon>Haliscomenobacteraceae</taxon>
        <taxon>Phaeodactylibacter</taxon>
    </lineage>
</organism>
<reference evidence="5 6" key="1">
    <citation type="submission" date="2019-08" db="EMBL/GenBank/DDBJ databases">
        <title>Genome of Phaeodactylibacter luteus.</title>
        <authorList>
            <person name="Bowman J.P."/>
        </authorList>
    </citation>
    <scope>NUCLEOTIDE SEQUENCE [LARGE SCALE GENOMIC DNA]</scope>
    <source>
        <strain evidence="5 6">KCTC 42180</strain>
    </source>
</reference>